<dbReference type="Proteomes" id="UP000217289">
    <property type="component" value="Chromosome"/>
</dbReference>
<dbReference type="OrthoDB" id="5523423at2"/>
<keyword evidence="3" id="KW-1185">Reference proteome</keyword>
<evidence type="ECO:0000313" key="3">
    <source>
        <dbReference type="Proteomes" id="UP000217289"/>
    </source>
</evidence>
<protein>
    <submittedName>
        <fullName evidence="2">Uncharacterized protein</fullName>
    </submittedName>
</protein>
<dbReference type="RefSeq" id="WP_095978121.1">
    <property type="nucleotide sequence ID" value="NZ_CP022163.1"/>
</dbReference>
<sequence length="246" mass="27072">MADKKEQALTRTGPFRLGRKFDEVGPDLGHLYESWHVPTGQPAVTLRPGDRMHWLHRGPWELIISCEHDSPDVSLRLGKAPPFAPPTQMMDLLVLMNASFRRVEDSPRLHAHFASGPVKASRKAWASRALAGAAALALGLGLWFHITARAPSSLDRPCPTGNFSLDAPSLINSGTPIAYPIPKQPFRNQAKAPCKIQKQLEVEINGGCWVELAQRPPCAEDRAEHEGKCYLPVSKDRGHPPQAVQP</sequence>
<proteinExistence type="predicted"/>
<evidence type="ECO:0000256" key="1">
    <source>
        <dbReference type="SAM" id="Phobius"/>
    </source>
</evidence>
<accession>A0A250ICJ6</accession>
<gene>
    <name evidence="2" type="ORF">MEBOL_003029</name>
</gene>
<keyword evidence="1" id="KW-0812">Transmembrane</keyword>
<feature type="transmembrane region" description="Helical" evidence="1">
    <location>
        <begin position="129"/>
        <end position="146"/>
    </location>
</feature>
<keyword evidence="1" id="KW-1133">Transmembrane helix</keyword>
<reference evidence="2 3" key="1">
    <citation type="submission" date="2017-06" db="EMBL/GenBank/DDBJ databases">
        <authorList>
            <person name="Kim H.J."/>
            <person name="Triplett B.A."/>
        </authorList>
    </citation>
    <scope>NUCLEOTIDE SEQUENCE [LARGE SCALE GENOMIC DNA]</scope>
    <source>
        <strain evidence="2 3">DSM 14713</strain>
    </source>
</reference>
<name>A0A250ICJ6_9BACT</name>
<dbReference type="AlphaFoldDB" id="A0A250ICJ6"/>
<keyword evidence="1" id="KW-0472">Membrane</keyword>
<dbReference type="KEGG" id="mbd:MEBOL_003029"/>
<organism evidence="2 3">
    <name type="scientific">Melittangium boletus DSM 14713</name>
    <dbReference type="NCBI Taxonomy" id="1294270"/>
    <lineage>
        <taxon>Bacteria</taxon>
        <taxon>Pseudomonadati</taxon>
        <taxon>Myxococcota</taxon>
        <taxon>Myxococcia</taxon>
        <taxon>Myxococcales</taxon>
        <taxon>Cystobacterineae</taxon>
        <taxon>Archangiaceae</taxon>
        <taxon>Melittangium</taxon>
    </lineage>
</organism>
<evidence type="ECO:0000313" key="2">
    <source>
        <dbReference type="EMBL" id="ATB29574.1"/>
    </source>
</evidence>
<dbReference type="EMBL" id="CP022163">
    <property type="protein sequence ID" value="ATB29574.1"/>
    <property type="molecule type" value="Genomic_DNA"/>
</dbReference>